<dbReference type="GO" id="GO:0020037">
    <property type="term" value="F:heme binding"/>
    <property type="evidence" value="ECO:0007669"/>
    <property type="project" value="InterPro"/>
</dbReference>
<evidence type="ECO:0000256" key="1">
    <source>
        <dbReference type="ARBA" id="ARBA00022660"/>
    </source>
</evidence>
<evidence type="ECO:0000256" key="3">
    <source>
        <dbReference type="ARBA" id="ARBA00025218"/>
    </source>
</evidence>
<dbReference type="GO" id="GO:0004129">
    <property type="term" value="F:cytochrome-c oxidase activity"/>
    <property type="evidence" value="ECO:0007669"/>
    <property type="project" value="InterPro"/>
</dbReference>
<keyword evidence="4" id="KW-0472">Membrane</keyword>
<keyword evidence="7" id="KW-1185">Reference proteome</keyword>
<keyword evidence="4" id="KW-1133">Transmembrane helix</keyword>
<sequence length="239" mass="26356">MATLERSVSPVRIQQTKADPGGWLSWLTTVDHKKIGIMYLISAFFFFVIGGIEALLIRLQLGAPNNTFLSPDVYNQIFTMHATTMVFLAIMPMLVGFGNYFVPLMIGARDMAYPRLNALSIWLFIFGGLMLYASFITGGAPGAGWFAYAPLSGKAYSPTTGMDYWVLGLGITGVASIAGALNFIVTTLNLRAPGMSFNRMPLFVWTNLVTSFLIIFAFPSLTVAQVMLFFDRQFGTNFF</sequence>
<keyword evidence="4" id="KW-0812">Transmembrane</keyword>
<evidence type="ECO:0000259" key="5">
    <source>
        <dbReference type="PROSITE" id="PS50855"/>
    </source>
</evidence>
<dbReference type="PANTHER" id="PTHR10422">
    <property type="entry name" value="CYTOCHROME C OXIDASE SUBUNIT 1"/>
    <property type="match status" value="1"/>
</dbReference>
<feature type="transmembrane region" description="Helical" evidence="4">
    <location>
        <begin position="37"/>
        <end position="57"/>
    </location>
</feature>
<dbReference type="GO" id="GO:0016020">
    <property type="term" value="C:membrane"/>
    <property type="evidence" value="ECO:0007669"/>
    <property type="project" value="InterPro"/>
</dbReference>
<reference evidence="6 7" key="1">
    <citation type="submission" date="2015-09" db="EMBL/GenBank/DDBJ databases">
        <title>Draft genome sequence of Kouleothrix aurantiaca JCM 19913.</title>
        <authorList>
            <person name="Hemp J."/>
        </authorList>
    </citation>
    <scope>NUCLEOTIDE SEQUENCE [LARGE SCALE GENOMIC DNA]</scope>
    <source>
        <strain evidence="6 7">COM-B</strain>
    </source>
</reference>
<gene>
    <name evidence="6" type="ORF">SE17_17015</name>
</gene>
<dbReference type="InterPro" id="IPR023616">
    <property type="entry name" value="Cyt_c_oxase-like_su1_dom"/>
</dbReference>
<feature type="transmembrane region" description="Helical" evidence="4">
    <location>
        <begin position="202"/>
        <end position="230"/>
    </location>
</feature>
<dbReference type="SUPFAM" id="SSF81442">
    <property type="entry name" value="Cytochrome c oxidase subunit I-like"/>
    <property type="match status" value="1"/>
</dbReference>
<evidence type="ECO:0000256" key="4">
    <source>
        <dbReference type="SAM" id="Phobius"/>
    </source>
</evidence>
<dbReference type="InterPro" id="IPR036927">
    <property type="entry name" value="Cyt_c_oxase-like_su1_sf"/>
</dbReference>
<feature type="transmembrane region" description="Helical" evidence="4">
    <location>
        <begin position="121"/>
        <end position="144"/>
    </location>
</feature>
<dbReference type="PRINTS" id="PR01165">
    <property type="entry name" value="CYCOXIDASEI"/>
</dbReference>
<dbReference type="PANTHER" id="PTHR10422:SF18">
    <property type="entry name" value="CYTOCHROME C OXIDASE SUBUNIT 1"/>
    <property type="match status" value="1"/>
</dbReference>
<dbReference type="AlphaFoldDB" id="A0A0P9HCG0"/>
<protein>
    <submittedName>
        <fullName evidence="6">Cytochrome C oxidase</fullName>
    </submittedName>
</protein>
<accession>A0A0P9HCG0</accession>
<dbReference type="PATRIC" id="fig|186479.3.peg.9429"/>
<dbReference type="GO" id="GO:0015990">
    <property type="term" value="P:electron transport coupled proton transport"/>
    <property type="evidence" value="ECO:0007669"/>
    <property type="project" value="TreeGrafter"/>
</dbReference>
<comment type="caution">
    <text evidence="6">The sequence shown here is derived from an EMBL/GenBank/DDBJ whole genome shotgun (WGS) entry which is preliminary data.</text>
</comment>
<dbReference type="InterPro" id="IPR000883">
    <property type="entry name" value="Cyt_C_Oxase_1"/>
</dbReference>
<feature type="transmembrane region" description="Helical" evidence="4">
    <location>
        <begin position="164"/>
        <end position="190"/>
    </location>
</feature>
<evidence type="ECO:0000256" key="2">
    <source>
        <dbReference type="ARBA" id="ARBA00022982"/>
    </source>
</evidence>
<keyword evidence="2" id="KW-0249">Electron transport</keyword>
<evidence type="ECO:0000313" key="6">
    <source>
        <dbReference type="EMBL" id="KPV52182.1"/>
    </source>
</evidence>
<dbReference type="GO" id="GO:0009060">
    <property type="term" value="P:aerobic respiration"/>
    <property type="evidence" value="ECO:0007669"/>
    <property type="project" value="InterPro"/>
</dbReference>
<dbReference type="EMBL" id="LJCR01000633">
    <property type="protein sequence ID" value="KPV52182.1"/>
    <property type="molecule type" value="Genomic_DNA"/>
</dbReference>
<feature type="non-terminal residue" evidence="6">
    <location>
        <position position="239"/>
    </location>
</feature>
<feature type="transmembrane region" description="Helical" evidence="4">
    <location>
        <begin position="77"/>
        <end position="101"/>
    </location>
</feature>
<name>A0A0P9HCG0_9CHLR</name>
<comment type="function">
    <text evidence="3">Cytochrome c oxidase is the component of the respiratory chain that catalyzes the reduction of oxygen to water. Subunits 1-3 form the functional core of the enzyme complex. CO I is the catalytic subunit of the enzyme. Electrons originating in cytochrome c are transferred via the copper A center of subunit 2 and heme A of subunit 1 to the bimetallic center formed by heme A3 and copper B.</text>
</comment>
<evidence type="ECO:0000313" key="7">
    <source>
        <dbReference type="Proteomes" id="UP000050509"/>
    </source>
</evidence>
<dbReference type="GO" id="GO:0022904">
    <property type="term" value="P:respiratory electron transport chain"/>
    <property type="evidence" value="ECO:0007669"/>
    <property type="project" value="TreeGrafter"/>
</dbReference>
<dbReference type="Proteomes" id="UP000050509">
    <property type="component" value="Unassembled WGS sequence"/>
</dbReference>
<keyword evidence="1" id="KW-0813">Transport</keyword>
<feature type="domain" description="Cytochrome oxidase subunit I profile" evidence="5">
    <location>
        <begin position="26"/>
        <end position="239"/>
    </location>
</feature>
<dbReference type="Pfam" id="PF00115">
    <property type="entry name" value="COX1"/>
    <property type="match status" value="1"/>
</dbReference>
<dbReference type="Gene3D" id="1.20.210.10">
    <property type="entry name" value="Cytochrome c oxidase-like, subunit I domain"/>
    <property type="match status" value="1"/>
</dbReference>
<proteinExistence type="predicted"/>
<keyword evidence="1" id="KW-0679">Respiratory chain</keyword>
<dbReference type="PROSITE" id="PS50855">
    <property type="entry name" value="COX1"/>
    <property type="match status" value="1"/>
</dbReference>
<organism evidence="6 7">
    <name type="scientific">Kouleothrix aurantiaca</name>
    <dbReference type="NCBI Taxonomy" id="186479"/>
    <lineage>
        <taxon>Bacteria</taxon>
        <taxon>Bacillati</taxon>
        <taxon>Chloroflexota</taxon>
        <taxon>Chloroflexia</taxon>
        <taxon>Chloroflexales</taxon>
        <taxon>Roseiflexineae</taxon>
        <taxon>Roseiflexaceae</taxon>
        <taxon>Kouleothrix</taxon>
    </lineage>
</organism>